<keyword evidence="4" id="KW-0732">Signal</keyword>
<gene>
    <name evidence="6" type="primary">LOC108743701</name>
</gene>
<dbReference type="InParanoid" id="A0A7F5RGY9"/>
<dbReference type="GO" id="GO:0008194">
    <property type="term" value="F:UDP-glycosyltransferase activity"/>
    <property type="evidence" value="ECO:0007669"/>
    <property type="project" value="TreeGrafter"/>
</dbReference>
<proteinExistence type="inferred from homology"/>
<dbReference type="InterPro" id="IPR050271">
    <property type="entry name" value="UDP-glycosyltransferase"/>
</dbReference>
<dbReference type="Gene3D" id="3.40.50.2000">
    <property type="entry name" value="Glycogen Phosphorylase B"/>
    <property type="match status" value="1"/>
</dbReference>
<dbReference type="OrthoDB" id="5835829at2759"/>
<dbReference type="AlphaFoldDB" id="A0A7F5RGY9"/>
<dbReference type="SUPFAM" id="SSF53756">
    <property type="entry name" value="UDP-Glycosyltransferase/glycogen phosphorylase"/>
    <property type="match status" value="1"/>
</dbReference>
<dbReference type="PANTHER" id="PTHR48043:SF159">
    <property type="entry name" value="EG:EG0003.4 PROTEIN-RELATED"/>
    <property type="match status" value="1"/>
</dbReference>
<keyword evidence="2" id="KW-0328">Glycosyltransferase</keyword>
<evidence type="ECO:0000256" key="3">
    <source>
        <dbReference type="ARBA" id="ARBA00022679"/>
    </source>
</evidence>
<dbReference type="KEGG" id="apln:108743701"/>
<keyword evidence="5" id="KW-1185">Reference proteome</keyword>
<evidence type="ECO:0000313" key="6">
    <source>
        <dbReference type="RefSeq" id="XP_025835254.1"/>
    </source>
</evidence>
<feature type="signal peptide" evidence="4">
    <location>
        <begin position="1"/>
        <end position="16"/>
    </location>
</feature>
<name>A0A7F5RGY9_AGRPL</name>
<comment type="similarity">
    <text evidence="1">Belongs to the UDP-glycosyltransferase family.</text>
</comment>
<protein>
    <submittedName>
        <fullName evidence="6">Uncharacterized protein LOC108743701</fullName>
    </submittedName>
</protein>
<evidence type="ECO:0000256" key="4">
    <source>
        <dbReference type="SAM" id="SignalP"/>
    </source>
</evidence>
<dbReference type="Proteomes" id="UP000192223">
    <property type="component" value="Unplaced"/>
</dbReference>
<dbReference type="RefSeq" id="XP_025835254.1">
    <property type="nucleotide sequence ID" value="XM_025979469.1"/>
</dbReference>
<evidence type="ECO:0000256" key="2">
    <source>
        <dbReference type="ARBA" id="ARBA00022676"/>
    </source>
</evidence>
<dbReference type="GeneID" id="108743701"/>
<evidence type="ECO:0000313" key="5">
    <source>
        <dbReference type="Proteomes" id="UP000192223"/>
    </source>
</evidence>
<reference evidence="6" key="1">
    <citation type="submission" date="2025-08" db="UniProtKB">
        <authorList>
            <consortium name="RefSeq"/>
        </authorList>
    </citation>
    <scope>IDENTIFICATION</scope>
    <source>
        <tissue evidence="6">Entire body</tissue>
    </source>
</reference>
<dbReference type="PANTHER" id="PTHR48043">
    <property type="entry name" value="EG:EG0003.4 PROTEIN-RELATED"/>
    <property type="match status" value="1"/>
</dbReference>
<organism evidence="5 6">
    <name type="scientific">Agrilus planipennis</name>
    <name type="common">Emerald ash borer</name>
    <name type="synonym">Agrilus marcopoli</name>
    <dbReference type="NCBI Taxonomy" id="224129"/>
    <lineage>
        <taxon>Eukaryota</taxon>
        <taxon>Metazoa</taxon>
        <taxon>Ecdysozoa</taxon>
        <taxon>Arthropoda</taxon>
        <taxon>Hexapoda</taxon>
        <taxon>Insecta</taxon>
        <taxon>Pterygota</taxon>
        <taxon>Neoptera</taxon>
        <taxon>Endopterygota</taxon>
        <taxon>Coleoptera</taxon>
        <taxon>Polyphaga</taxon>
        <taxon>Elateriformia</taxon>
        <taxon>Buprestoidea</taxon>
        <taxon>Buprestidae</taxon>
        <taxon>Agrilinae</taxon>
        <taxon>Agrilus</taxon>
    </lineage>
</organism>
<sequence>MFRLLCFLIIVNVASGANIFAIFSTPSISHQVVFQPIWRELSLRGHKVTVVTPNPLNDPSLANLTEIDVNHSYSSYSVQYLIDNSNLLPDHQMSLSVDHFVKPIIESQLNYSNLIQILKDNNSHFDLVISEMFYYFIKPIFESQLNYPDVMKILKDNNSHFDLVISEMFCAPAYGFAYKFNAPWVGMLSLPDMSTASMAVGNPLHPVLNPDSMLGYGRRLSFWERLISTYSQIRYTLRSSYW</sequence>
<evidence type="ECO:0000256" key="1">
    <source>
        <dbReference type="ARBA" id="ARBA00009995"/>
    </source>
</evidence>
<feature type="chain" id="PRO_5028934003" evidence="4">
    <location>
        <begin position="17"/>
        <end position="242"/>
    </location>
</feature>
<keyword evidence="3" id="KW-0808">Transferase</keyword>
<accession>A0A7F5RGY9</accession>